<proteinExistence type="inferred from homology"/>
<keyword evidence="4" id="KW-0378">Hydrolase</keyword>
<feature type="domain" description="CAAX prenyl protease 2/Lysostaphin resistance protein A-like" evidence="3">
    <location>
        <begin position="150"/>
        <end position="243"/>
    </location>
</feature>
<dbReference type="AlphaFoldDB" id="A0A0P0N856"/>
<feature type="transmembrane region" description="Helical" evidence="2">
    <location>
        <begin position="277"/>
        <end position="299"/>
    </location>
</feature>
<dbReference type="Pfam" id="PF02517">
    <property type="entry name" value="Rce1-like"/>
    <property type="match status" value="1"/>
</dbReference>
<evidence type="ECO:0000259" key="3">
    <source>
        <dbReference type="Pfam" id="PF02517"/>
    </source>
</evidence>
<reference evidence="4" key="2">
    <citation type="submission" date="2023-11" db="EMBL/GenBank/DDBJ databases">
        <title>Streptococcus anginosus urogential strains.</title>
        <authorList>
            <person name="Appleberry H."/>
            <person name="Garcia-Israel J."/>
            <person name="Wolfe A."/>
            <person name="Putonti C."/>
        </authorList>
    </citation>
    <scope>NUCLEOTIDE SEQUENCE</scope>
    <source>
        <strain evidence="4">UMB1758</strain>
    </source>
</reference>
<organism evidence="5 6">
    <name type="scientific">Streptococcus anginosus</name>
    <dbReference type="NCBI Taxonomy" id="1328"/>
    <lineage>
        <taxon>Bacteria</taxon>
        <taxon>Bacillati</taxon>
        <taxon>Bacillota</taxon>
        <taxon>Bacilli</taxon>
        <taxon>Lactobacillales</taxon>
        <taxon>Streptococcaceae</taxon>
        <taxon>Streptococcus</taxon>
        <taxon>Streptococcus anginosus group</taxon>
    </lineage>
</organism>
<evidence type="ECO:0000256" key="2">
    <source>
        <dbReference type="SAM" id="Phobius"/>
    </source>
</evidence>
<dbReference type="EMBL" id="CABEID010000001">
    <property type="protein sequence ID" value="VTS30269.1"/>
    <property type="molecule type" value="Genomic_DNA"/>
</dbReference>
<feature type="transmembrane region" description="Helical" evidence="2">
    <location>
        <begin position="144"/>
        <end position="161"/>
    </location>
</feature>
<evidence type="ECO:0000313" key="6">
    <source>
        <dbReference type="Proteomes" id="UP000403538"/>
    </source>
</evidence>
<dbReference type="GO" id="GO:0004175">
    <property type="term" value="F:endopeptidase activity"/>
    <property type="evidence" value="ECO:0007669"/>
    <property type="project" value="UniProtKB-ARBA"/>
</dbReference>
<dbReference type="GO" id="GO:0080120">
    <property type="term" value="P:CAAX-box protein maturation"/>
    <property type="evidence" value="ECO:0007669"/>
    <property type="project" value="UniProtKB-ARBA"/>
</dbReference>
<protein>
    <submittedName>
        <fullName evidence="5">CAAX amino terminal protease family protein</fullName>
    </submittedName>
    <submittedName>
        <fullName evidence="4">CPBP family intramembrane glutamic endopeptidase</fullName>
        <ecNumber evidence="4">3.4.-.-</ecNumber>
    </submittedName>
</protein>
<feature type="transmembrane region" description="Helical" evidence="2">
    <location>
        <begin position="15"/>
        <end position="33"/>
    </location>
</feature>
<feature type="transmembrane region" description="Helical" evidence="2">
    <location>
        <begin position="71"/>
        <end position="91"/>
    </location>
</feature>
<reference evidence="5 6" key="1">
    <citation type="submission" date="2019-05" db="EMBL/GenBank/DDBJ databases">
        <authorList>
            <consortium name="Pathogen Informatics"/>
        </authorList>
    </citation>
    <scope>NUCLEOTIDE SEQUENCE [LARGE SCALE GENOMIC DNA]</scope>
    <source>
        <strain evidence="5 6">NCTC11062</strain>
    </source>
</reference>
<feature type="transmembrane region" description="Helical" evidence="2">
    <location>
        <begin position="173"/>
        <end position="198"/>
    </location>
</feature>
<feature type="transmembrane region" description="Helical" evidence="2">
    <location>
        <begin position="117"/>
        <end position="137"/>
    </location>
</feature>
<dbReference type="RefSeq" id="WP_057489629.1">
    <property type="nucleotide sequence ID" value="NZ_CABEID010000001.1"/>
</dbReference>
<evidence type="ECO:0000313" key="5">
    <source>
        <dbReference type="EMBL" id="VTS30269.1"/>
    </source>
</evidence>
<dbReference type="EMBL" id="JAWWVP010000009">
    <property type="protein sequence ID" value="MDX5040895.1"/>
    <property type="molecule type" value="Genomic_DNA"/>
</dbReference>
<accession>A0A0P0N856</accession>
<dbReference type="PANTHER" id="PTHR39430:SF1">
    <property type="entry name" value="PROTEASE"/>
    <property type="match status" value="1"/>
</dbReference>
<keyword evidence="2" id="KW-0472">Membrane</keyword>
<feature type="transmembrane region" description="Helical" evidence="2">
    <location>
        <begin position="39"/>
        <end position="59"/>
    </location>
</feature>
<dbReference type="InterPro" id="IPR003675">
    <property type="entry name" value="Rce1/LyrA-like_dom"/>
</dbReference>
<dbReference type="STRING" id="862971.SANR_0879"/>
<gene>
    <name evidence="5" type="ORF">NCTC11062_00805</name>
    <name evidence="4" type="ORF">SFH28_08570</name>
</gene>
<keyword evidence="5" id="KW-0645">Protease</keyword>
<name>A0A0P0N856_STRAP</name>
<dbReference type="PANTHER" id="PTHR39430">
    <property type="entry name" value="MEMBRANE-ASSOCIATED PROTEASE-RELATED"/>
    <property type="match status" value="1"/>
</dbReference>
<evidence type="ECO:0000313" key="4">
    <source>
        <dbReference type="EMBL" id="MDX5040895.1"/>
    </source>
</evidence>
<dbReference type="EC" id="3.4.-.-" evidence="4"/>
<evidence type="ECO:0000256" key="1">
    <source>
        <dbReference type="ARBA" id="ARBA00009067"/>
    </source>
</evidence>
<keyword evidence="2" id="KW-0812">Transmembrane</keyword>
<feature type="transmembrane region" description="Helical" evidence="2">
    <location>
        <begin position="205"/>
        <end position="225"/>
    </location>
</feature>
<comment type="similarity">
    <text evidence="1">Belongs to the UPF0177 family.</text>
</comment>
<dbReference type="Proteomes" id="UP000403538">
    <property type="component" value="Unassembled WGS sequence"/>
</dbReference>
<sequence length="319" mass="35407">MFQSRMLDNVKQSRYIPPIWLAVILSIVFVYGGEIVGGLALVPISILLGLVFGLVHSGADFVMIQELISHYMIFIQLFLFFFISLALFLWVKCVEKRPFSSLGFFKENWFKELGKGFLIGAAQFSFIVVLLLMTGVGRLELNHLSLEPFLFIIALIPFWMLQGGTEELVTRGWLFPTVTAKSNILVGILISASLFGALHLLNPGVTLLSIVNIILDGAFACFYMLKTDNMWGLAGIHGAWNFVQGNIYGIQVSGQGAETSVFAYNTKSNVDWLSGGAFGAEGSIFTSLVLILSIFYLYWSLKKEDKLPAALQFKKSNLT</sequence>
<keyword evidence="2" id="KW-1133">Transmembrane helix</keyword>
<dbReference type="GO" id="GO:0006508">
    <property type="term" value="P:proteolysis"/>
    <property type="evidence" value="ECO:0007669"/>
    <property type="project" value="UniProtKB-KW"/>
</dbReference>
<dbReference type="eggNOG" id="COG1266">
    <property type="taxonomic scope" value="Bacteria"/>
</dbReference>